<evidence type="ECO:0000313" key="3">
    <source>
        <dbReference type="Proteomes" id="UP000037460"/>
    </source>
</evidence>
<evidence type="ECO:0000259" key="1">
    <source>
        <dbReference type="Pfam" id="PF01936"/>
    </source>
</evidence>
<dbReference type="EMBL" id="JWZX01000242">
    <property type="protein sequence ID" value="KOO53406.1"/>
    <property type="molecule type" value="Genomic_DNA"/>
</dbReference>
<name>A0A0M0LQY1_9EUKA</name>
<dbReference type="PANTHER" id="PTHR35458">
    <property type="entry name" value="SLR0755 PROTEIN"/>
    <property type="match status" value="1"/>
</dbReference>
<dbReference type="InterPro" id="IPR021139">
    <property type="entry name" value="NYN"/>
</dbReference>
<feature type="domain" description="NYN" evidence="1">
    <location>
        <begin position="12"/>
        <end position="183"/>
    </location>
</feature>
<reference evidence="3" key="1">
    <citation type="journal article" date="2015" name="PLoS Genet.">
        <title>Genome Sequence and Transcriptome Analyses of Chrysochromulina tobin: Metabolic Tools for Enhanced Algal Fitness in the Prominent Order Prymnesiales (Haptophyceae).</title>
        <authorList>
            <person name="Hovde B.T."/>
            <person name="Deodato C.R."/>
            <person name="Hunsperger H.M."/>
            <person name="Ryken S.A."/>
            <person name="Yost W."/>
            <person name="Jha R.K."/>
            <person name="Patterson J."/>
            <person name="Monnat R.J. Jr."/>
            <person name="Barlow S.B."/>
            <person name="Starkenburg S.R."/>
            <person name="Cattolico R.A."/>
        </authorList>
    </citation>
    <scope>NUCLEOTIDE SEQUENCE</scope>
    <source>
        <strain evidence="3">CCMP291</strain>
    </source>
</reference>
<evidence type="ECO:0000313" key="2">
    <source>
        <dbReference type="EMBL" id="KOO53406.1"/>
    </source>
</evidence>
<dbReference type="PANTHER" id="PTHR35458:SF8">
    <property type="entry name" value="SLR0650 PROTEIN"/>
    <property type="match status" value="1"/>
</dbReference>
<dbReference type="InterPro" id="IPR047140">
    <property type="entry name" value="LabA"/>
</dbReference>
<comment type="caution">
    <text evidence="2">The sequence shown here is derived from an EMBL/GenBank/DDBJ whole genome shotgun (WGS) entry which is preliminary data.</text>
</comment>
<dbReference type="Gene3D" id="3.40.50.1010">
    <property type="entry name" value="5'-nuclease"/>
    <property type="match status" value="1"/>
</dbReference>
<organism evidence="2 3">
    <name type="scientific">Chrysochromulina tobinii</name>
    <dbReference type="NCBI Taxonomy" id="1460289"/>
    <lineage>
        <taxon>Eukaryota</taxon>
        <taxon>Haptista</taxon>
        <taxon>Haptophyta</taxon>
        <taxon>Prymnesiophyceae</taxon>
        <taxon>Prymnesiales</taxon>
        <taxon>Chrysochromulinaceae</taxon>
        <taxon>Chrysochromulina</taxon>
    </lineage>
</organism>
<dbReference type="GO" id="GO:0004540">
    <property type="term" value="F:RNA nuclease activity"/>
    <property type="evidence" value="ECO:0007669"/>
    <property type="project" value="InterPro"/>
</dbReference>
<dbReference type="OrthoDB" id="445357at2759"/>
<accession>A0A0M0LQY1</accession>
<protein>
    <recommendedName>
        <fullName evidence="1">NYN domain-containing protein</fullName>
    </recommendedName>
</protein>
<dbReference type="Proteomes" id="UP000037460">
    <property type="component" value="Unassembled WGS sequence"/>
</dbReference>
<dbReference type="Pfam" id="PF01936">
    <property type="entry name" value="NYN"/>
    <property type="match status" value="1"/>
</dbReference>
<dbReference type="CDD" id="cd18722">
    <property type="entry name" value="PIN_NicB-like"/>
    <property type="match status" value="1"/>
</dbReference>
<sequence length="199" mass="22721">MVQQLVTLIPTKVMVFIDGTWLYYQLFGNGKHCKLTQRYGDGWGDRYHIDYSRLPQLISDHVSAELMRTQPYAQRAVEVVRVLVFSSFRADEAELISPRQRMFRAMQELHYEVHLGDFAGGQEKCVDIALAVDMLHYATVPNAFDVAVLVSGDRDFIPALVRTRQKGKRVCVCSMRDSASKEYEDPAAEREGLWCAVAR</sequence>
<keyword evidence="3" id="KW-1185">Reference proteome</keyword>
<proteinExistence type="predicted"/>
<gene>
    <name evidence="2" type="ORF">Ctob_007593</name>
</gene>
<dbReference type="AlphaFoldDB" id="A0A0M0LQY1"/>